<feature type="transmembrane region" description="Helical" evidence="7">
    <location>
        <begin position="237"/>
        <end position="264"/>
    </location>
</feature>
<gene>
    <name evidence="9" type="ORF">OM076_04665</name>
</gene>
<dbReference type="RefSeq" id="WP_270038288.1">
    <property type="nucleotide sequence ID" value="NZ_JAPDOD010000002.1"/>
</dbReference>
<organism evidence="9 10">
    <name type="scientific">Solirubrobacter ginsenosidimutans</name>
    <dbReference type="NCBI Taxonomy" id="490573"/>
    <lineage>
        <taxon>Bacteria</taxon>
        <taxon>Bacillati</taxon>
        <taxon>Actinomycetota</taxon>
        <taxon>Thermoleophilia</taxon>
        <taxon>Solirubrobacterales</taxon>
        <taxon>Solirubrobacteraceae</taxon>
        <taxon>Solirubrobacter</taxon>
    </lineage>
</organism>
<comment type="subcellular location">
    <subcellularLocation>
        <location evidence="1 7">Cell membrane</location>
        <topology evidence="1 7">Multi-pass membrane protein</topology>
    </subcellularLocation>
</comment>
<evidence type="ECO:0000256" key="4">
    <source>
        <dbReference type="ARBA" id="ARBA00022692"/>
    </source>
</evidence>
<keyword evidence="2 7" id="KW-0813">Transport</keyword>
<dbReference type="GO" id="GO:0005886">
    <property type="term" value="C:plasma membrane"/>
    <property type="evidence" value="ECO:0007669"/>
    <property type="project" value="UniProtKB-SubCell"/>
</dbReference>
<dbReference type="InterPro" id="IPR035906">
    <property type="entry name" value="MetI-like_sf"/>
</dbReference>
<proteinExistence type="inferred from homology"/>
<protein>
    <submittedName>
        <fullName evidence="9">ABC transporter permease</fullName>
    </submittedName>
</protein>
<keyword evidence="10" id="KW-1185">Reference proteome</keyword>
<dbReference type="PROSITE" id="PS50928">
    <property type="entry name" value="ABC_TM1"/>
    <property type="match status" value="1"/>
</dbReference>
<evidence type="ECO:0000313" key="10">
    <source>
        <dbReference type="Proteomes" id="UP001149140"/>
    </source>
</evidence>
<feature type="transmembrane region" description="Helical" evidence="7">
    <location>
        <begin position="95"/>
        <end position="116"/>
    </location>
</feature>
<evidence type="ECO:0000256" key="7">
    <source>
        <dbReference type="RuleBase" id="RU363032"/>
    </source>
</evidence>
<dbReference type="CDD" id="cd06261">
    <property type="entry name" value="TM_PBP2"/>
    <property type="match status" value="1"/>
</dbReference>
<evidence type="ECO:0000256" key="3">
    <source>
        <dbReference type="ARBA" id="ARBA00022475"/>
    </source>
</evidence>
<dbReference type="Gene3D" id="1.10.3720.10">
    <property type="entry name" value="MetI-like"/>
    <property type="match status" value="1"/>
</dbReference>
<reference evidence="9" key="1">
    <citation type="submission" date="2022-10" db="EMBL/GenBank/DDBJ databases">
        <title>The WGS of Solirubrobacter ginsenosidimutans DSM 21036.</title>
        <authorList>
            <person name="Jiang Z."/>
        </authorList>
    </citation>
    <scope>NUCLEOTIDE SEQUENCE</scope>
    <source>
        <strain evidence="9">DSM 21036</strain>
    </source>
</reference>
<keyword evidence="5 7" id="KW-1133">Transmembrane helix</keyword>
<dbReference type="EMBL" id="JAPDOD010000002">
    <property type="protein sequence ID" value="MDA0159547.1"/>
    <property type="molecule type" value="Genomic_DNA"/>
</dbReference>
<evidence type="ECO:0000256" key="2">
    <source>
        <dbReference type="ARBA" id="ARBA00022448"/>
    </source>
</evidence>
<comment type="similarity">
    <text evidence="7">Belongs to the binding-protein-dependent transport system permease family.</text>
</comment>
<feature type="transmembrane region" description="Helical" evidence="7">
    <location>
        <begin position="185"/>
        <end position="203"/>
    </location>
</feature>
<dbReference type="SUPFAM" id="SSF161098">
    <property type="entry name" value="MetI-like"/>
    <property type="match status" value="1"/>
</dbReference>
<dbReference type="InterPro" id="IPR000515">
    <property type="entry name" value="MetI-like"/>
</dbReference>
<feature type="transmembrane region" description="Helical" evidence="7">
    <location>
        <begin position="284"/>
        <end position="304"/>
    </location>
</feature>
<comment type="caution">
    <text evidence="9">The sequence shown here is derived from an EMBL/GenBank/DDBJ whole genome shotgun (WGS) entry which is preliminary data.</text>
</comment>
<name>A0A9X3MPN8_9ACTN</name>
<feature type="domain" description="ABC transmembrane type-1" evidence="8">
    <location>
        <begin position="91"/>
        <end position="304"/>
    </location>
</feature>
<keyword evidence="6 7" id="KW-0472">Membrane</keyword>
<evidence type="ECO:0000256" key="6">
    <source>
        <dbReference type="ARBA" id="ARBA00023136"/>
    </source>
</evidence>
<accession>A0A9X3MPN8</accession>
<dbReference type="PANTHER" id="PTHR30465">
    <property type="entry name" value="INNER MEMBRANE ABC TRANSPORTER"/>
    <property type="match status" value="1"/>
</dbReference>
<dbReference type="AlphaFoldDB" id="A0A9X3MPN8"/>
<evidence type="ECO:0000256" key="5">
    <source>
        <dbReference type="ARBA" id="ARBA00022989"/>
    </source>
</evidence>
<sequence length="317" mass="33941">MWALRRVGVLIATVVVAVSLGHVLIASSGDDDTLSTAVTTTPRHLIDTFLHFDLGATPGRRCGKQDDLHPHFPGCASYSPGSIAQMLVERVPVDLMLLTIGVLLGLLIGVAGGRFCATHPGSHRSRALHVATALQLSMPVLFQGLLVIAFFSSNVSDFVRLPFLSGEGDYVPPLQDPIQFLKAMWIPWLLVAFPLSAFVLRITEASLREDLQEDFVRTARAKGVSERRVVNHHALPVAAPGIAAITGVNVSTTLINVALIEYVYGIPGMFRVTSNAVHAPADVAVLEGLVLVGVVLVVVANALADAVQHRLDPRVRV</sequence>
<evidence type="ECO:0000259" key="8">
    <source>
        <dbReference type="PROSITE" id="PS50928"/>
    </source>
</evidence>
<dbReference type="PANTHER" id="PTHR30465:SF0">
    <property type="entry name" value="OLIGOPEPTIDE TRANSPORT SYSTEM PERMEASE PROTEIN APPB"/>
    <property type="match status" value="1"/>
</dbReference>
<feature type="transmembrane region" description="Helical" evidence="7">
    <location>
        <begin position="128"/>
        <end position="151"/>
    </location>
</feature>
<feature type="transmembrane region" description="Helical" evidence="7">
    <location>
        <begin position="7"/>
        <end position="25"/>
    </location>
</feature>
<dbReference type="Pfam" id="PF00528">
    <property type="entry name" value="BPD_transp_1"/>
    <property type="match status" value="1"/>
</dbReference>
<evidence type="ECO:0000256" key="1">
    <source>
        <dbReference type="ARBA" id="ARBA00004651"/>
    </source>
</evidence>
<evidence type="ECO:0000313" key="9">
    <source>
        <dbReference type="EMBL" id="MDA0159547.1"/>
    </source>
</evidence>
<keyword evidence="4 7" id="KW-0812">Transmembrane</keyword>
<dbReference type="GO" id="GO:0055085">
    <property type="term" value="P:transmembrane transport"/>
    <property type="evidence" value="ECO:0007669"/>
    <property type="project" value="InterPro"/>
</dbReference>
<dbReference type="Proteomes" id="UP001149140">
    <property type="component" value="Unassembled WGS sequence"/>
</dbReference>
<keyword evidence="3" id="KW-1003">Cell membrane</keyword>